<dbReference type="InterPro" id="IPR050950">
    <property type="entry name" value="HTH-type_LysR_regulators"/>
</dbReference>
<dbReference type="PANTHER" id="PTHR30419:SF8">
    <property type="entry name" value="NITROGEN ASSIMILATION TRANSCRIPTIONAL ACTIVATOR-RELATED"/>
    <property type="match status" value="1"/>
</dbReference>
<comment type="caution">
    <text evidence="2">The sequence shown here is derived from an EMBL/GenBank/DDBJ whole genome shotgun (WGS) entry which is preliminary data.</text>
</comment>
<accession>A0ABS2QA31</accession>
<dbReference type="Gene3D" id="3.40.190.290">
    <property type="match status" value="1"/>
</dbReference>
<keyword evidence="2" id="KW-0238">DNA-binding</keyword>
<proteinExistence type="predicted"/>
<organism evidence="2 3">
    <name type="scientific">Sporolactobacillus spathodeae</name>
    <dbReference type="NCBI Taxonomy" id="1465502"/>
    <lineage>
        <taxon>Bacteria</taxon>
        <taxon>Bacillati</taxon>
        <taxon>Bacillota</taxon>
        <taxon>Bacilli</taxon>
        <taxon>Bacillales</taxon>
        <taxon>Sporolactobacillaceae</taxon>
        <taxon>Sporolactobacillus</taxon>
    </lineage>
</organism>
<dbReference type="InterPro" id="IPR005119">
    <property type="entry name" value="LysR_subst-bd"/>
</dbReference>
<sequence>MILLDRSAKTVTLTDAGKIVYDQACKIVSSFDHLSDTLDQLKKNGNGKLQLGLPPMIGVYFFSDLIRNFKLKYPDVDLQIIEHGAKKVADLVAEGKVEVGVTLEPYDQKLIEGFVFHDEPLSAIIPENNALSEKKKLKLGDLKNESFILFPEEFSLRSMIVMNCERAGFHPNIIVQSSQRDLMVKLVSKGLGITLLPNGIAEKADLSGVISLPLEEQALRWRLSMIWKKNHCLSFAARNWIDEARKSLRLPAKDY</sequence>
<feature type="domain" description="LysR substrate-binding" evidence="1">
    <location>
        <begin position="46"/>
        <end position="248"/>
    </location>
</feature>
<evidence type="ECO:0000313" key="3">
    <source>
        <dbReference type="Proteomes" id="UP000823201"/>
    </source>
</evidence>
<dbReference type="Pfam" id="PF03466">
    <property type="entry name" value="LysR_substrate"/>
    <property type="match status" value="1"/>
</dbReference>
<name>A0ABS2QA31_9BACL</name>
<dbReference type="SUPFAM" id="SSF53850">
    <property type="entry name" value="Periplasmic binding protein-like II"/>
    <property type="match status" value="1"/>
</dbReference>
<reference evidence="2 3" key="1">
    <citation type="submission" date="2021-01" db="EMBL/GenBank/DDBJ databases">
        <title>Genomic Encyclopedia of Type Strains, Phase IV (KMG-IV): sequencing the most valuable type-strain genomes for metagenomic binning, comparative biology and taxonomic classification.</title>
        <authorList>
            <person name="Goeker M."/>
        </authorList>
    </citation>
    <scope>NUCLEOTIDE SEQUENCE [LARGE SCALE GENOMIC DNA]</scope>
    <source>
        <strain evidence="2 3">DSM 100968</strain>
    </source>
</reference>
<evidence type="ECO:0000259" key="1">
    <source>
        <dbReference type="Pfam" id="PF03466"/>
    </source>
</evidence>
<evidence type="ECO:0000313" key="2">
    <source>
        <dbReference type="EMBL" id="MBM7658653.1"/>
    </source>
</evidence>
<protein>
    <submittedName>
        <fullName evidence="2">DNA-binding transcriptional LysR family regulator</fullName>
    </submittedName>
</protein>
<dbReference type="EMBL" id="JAFBEV010000021">
    <property type="protein sequence ID" value="MBM7658653.1"/>
    <property type="molecule type" value="Genomic_DNA"/>
</dbReference>
<dbReference type="Proteomes" id="UP000823201">
    <property type="component" value="Unassembled WGS sequence"/>
</dbReference>
<dbReference type="PANTHER" id="PTHR30419">
    <property type="entry name" value="HTH-TYPE TRANSCRIPTIONAL REGULATOR YBHD"/>
    <property type="match status" value="1"/>
</dbReference>
<gene>
    <name evidence="2" type="ORF">JOC27_002115</name>
</gene>
<dbReference type="GO" id="GO:0003677">
    <property type="term" value="F:DNA binding"/>
    <property type="evidence" value="ECO:0007669"/>
    <property type="project" value="UniProtKB-KW"/>
</dbReference>
<keyword evidence="3" id="KW-1185">Reference proteome</keyword>